<name>A0ABQ4C7L0_9ACTN</name>
<dbReference type="Proteomes" id="UP000624325">
    <property type="component" value="Unassembled WGS sequence"/>
</dbReference>
<reference evidence="1 2" key="1">
    <citation type="submission" date="2021-01" db="EMBL/GenBank/DDBJ databases">
        <title>Whole genome shotgun sequence of Asanoa iriomotensis NBRC 100142.</title>
        <authorList>
            <person name="Komaki H."/>
            <person name="Tamura T."/>
        </authorList>
    </citation>
    <scope>NUCLEOTIDE SEQUENCE [LARGE SCALE GENOMIC DNA]</scope>
    <source>
        <strain evidence="1 2">NBRC 100142</strain>
    </source>
</reference>
<protein>
    <submittedName>
        <fullName evidence="1">Uncharacterized protein</fullName>
    </submittedName>
</protein>
<accession>A0ABQ4C7L0</accession>
<dbReference type="EMBL" id="BONC01000031">
    <property type="protein sequence ID" value="GIF58300.1"/>
    <property type="molecule type" value="Genomic_DNA"/>
</dbReference>
<evidence type="ECO:0000313" key="2">
    <source>
        <dbReference type="Proteomes" id="UP000624325"/>
    </source>
</evidence>
<organism evidence="1 2">
    <name type="scientific">Asanoa iriomotensis</name>
    <dbReference type="NCBI Taxonomy" id="234613"/>
    <lineage>
        <taxon>Bacteria</taxon>
        <taxon>Bacillati</taxon>
        <taxon>Actinomycetota</taxon>
        <taxon>Actinomycetes</taxon>
        <taxon>Micromonosporales</taxon>
        <taxon>Micromonosporaceae</taxon>
        <taxon>Asanoa</taxon>
    </lineage>
</organism>
<gene>
    <name evidence="1" type="ORF">Air01nite_43950</name>
</gene>
<comment type="caution">
    <text evidence="1">The sequence shown here is derived from an EMBL/GenBank/DDBJ whole genome shotgun (WGS) entry which is preliminary data.</text>
</comment>
<evidence type="ECO:0000313" key="1">
    <source>
        <dbReference type="EMBL" id="GIF58300.1"/>
    </source>
</evidence>
<sequence>MVSAVRLAAVSRAAPSALSKRGLRRRDVRRMWMLPWWVGVRSMADRDPVRPARSHGIYGSVERD</sequence>
<proteinExistence type="predicted"/>
<keyword evidence="2" id="KW-1185">Reference proteome</keyword>